<sequence>MKKAFILIVISIAVFAITLSCHAVDATDAKVILFNDEMDINAWSYWWGNYTSYDAGEGAYKVSFRTDGSPATCMEMDTGNQSDYSLLEDIGITPFTIFDEGAYNFVKVRIKTQNGFKPSCLSAHLGTTEYLSDTSPWIQTGVKLGDLTGIEDGEWHEYIFDLNQIPQNNSWLTEEDIGKIRGMLLNKISLIIPEKITASQAVLYQYIAFFKTAEEAESFSYTYVPPVTTEKPDIPKNTGTETGTVPEQSSASQTETAAGTKPDTNQTAPEKNNLSVVLIVVSAIVLVAGAATVIIIKRNKS</sequence>
<name>R6TA84_9BACT</name>
<dbReference type="PROSITE" id="PS51257">
    <property type="entry name" value="PROKAR_LIPOPROTEIN"/>
    <property type="match status" value="1"/>
</dbReference>
<proteinExistence type="predicted"/>
<evidence type="ECO:0000256" key="1">
    <source>
        <dbReference type="SAM" id="MobiDB-lite"/>
    </source>
</evidence>
<evidence type="ECO:0000256" key="2">
    <source>
        <dbReference type="SAM" id="Phobius"/>
    </source>
</evidence>
<keyword evidence="3" id="KW-0732">Signal</keyword>
<feature type="region of interest" description="Disordered" evidence="1">
    <location>
        <begin position="230"/>
        <end position="268"/>
    </location>
</feature>
<organism evidence="4 5">
    <name type="scientific">Candidatus Colimorpha enterica</name>
    <dbReference type="NCBI Taxonomy" id="3083063"/>
    <lineage>
        <taxon>Bacteria</taxon>
        <taxon>Pseudomonadati</taxon>
        <taxon>Bacteroidota</taxon>
        <taxon>Bacteroidia</taxon>
        <taxon>Bacteroidales</taxon>
        <taxon>Candidatus Colimorpha</taxon>
    </lineage>
</organism>
<gene>
    <name evidence="4" type="ORF">BN580_00706</name>
</gene>
<dbReference type="Proteomes" id="UP000017938">
    <property type="component" value="Unassembled WGS sequence"/>
</dbReference>
<keyword evidence="2" id="KW-1133">Transmembrane helix</keyword>
<comment type="caution">
    <text evidence="4">The sequence shown here is derived from an EMBL/GenBank/DDBJ whole genome shotgun (WGS) entry which is preliminary data.</text>
</comment>
<feature type="chain" id="PRO_5038544250" evidence="3">
    <location>
        <begin position="24"/>
        <end position="301"/>
    </location>
</feature>
<dbReference type="AlphaFoldDB" id="R6TA84"/>
<feature type="compositionally biased region" description="Polar residues" evidence="1">
    <location>
        <begin position="237"/>
        <end position="268"/>
    </location>
</feature>
<feature type="transmembrane region" description="Helical" evidence="2">
    <location>
        <begin position="274"/>
        <end position="296"/>
    </location>
</feature>
<feature type="signal peptide" evidence="3">
    <location>
        <begin position="1"/>
        <end position="23"/>
    </location>
</feature>
<protein>
    <submittedName>
        <fullName evidence="4">Uncharacterized protein</fullName>
    </submittedName>
</protein>
<evidence type="ECO:0000313" key="5">
    <source>
        <dbReference type="Proteomes" id="UP000017938"/>
    </source>
</evidence>
<evidence type="ECO:0000256" key="3">
    <source>
        <dbReference type="SAM" id="SignalP"/>
    </source>
</evidence>
<keyword evidence="2" id="KW-0812">Transmembrane</keyword>
<evidence type="ECO:0000313" key="4">
    <source>
        <dbReference type="EMBL" id="CDC70323.1"/>
    </source>
</evidence>
<reference evidence="4" key="1">
    <citation type="submission" date="2012-11" db="EMBL/GenBank/DDBJ databases">
        <title>Dependencies among metagenomic species, viruses, plasmids and units of genetic variation.</title>
        <authorList>
            <person name="Nielsen H.B."/>
            <person name="Almeida M."/>
            <person name="Juncker A.S."/>
            <person name="Rasmussen S."/>
            <person name="Li J."/>
            <person name="Sunagawa S."/>
            <person name="Plichta D."/>
            <person name="Gautier L."/>
            <person name="Le Chatelier E."/>
            <person name="Peletier E."/>
            <person name="Bonde I."/>
            <person name="Nielsen T."/>
            <person name="Manichanh C."/>
            <person name="Arumugam M."/>
            <person name="Batto J."/>
            <person name="Santos M.B.Q.D."/>
            <person name="Blom N."/>
            <person name="Borruel N."/>
            <person name="Burgdorf K.S."/>
            <person name="Boumezbeur F."/>
            <person name="Casellas F."/>
            <person name="Dore J."/>
            <person name="Guarner F."/>
            <person name="Hansen T."/>
            <person name="Hildebrand F."/>
            <person name="Kaas R.S."/>
            <person name="Kennedy S."/>
            <person name="Kristiansen K."/>
            <person name="Kultima J.R."/>
            <person name="Leonard P."/>
            <person name="Levenez F."/>
            <person name="Lund O."/>
            <person name="Moumen B."/>
            <person name="Le Paslier D."/>
            <person name="Pons N."/>
            <person name="Pedersen O."/>
            <person name="Prifti E."/>
            <person name="Qin J."/>
            <person name="Raes J."/>
            <person name="Tap J."/>
            <person name="Tims S."/>
            <person name="Ussery D.W."/>
            <person name="Yamada T."/>
            <person name="MetaHit consortium"/>
            <person name="Renault P."/>
            <person name="Sicheritz-Ponten T."/>
            <person name="Bork P."/>
            <person name="Wang J."/>
            <person name="Brunak S."/>
            <person name="Ehrlich S.D."/>
        </authorList>
    </citation>
    <scope>NUCLEOTIDE SEQUENCE [LARGE SCALE GENOMIC DNA]</scope>
</reference>
<dbReference type="STRING" id="1263015.BN580_00706"/>
<keyword evidence="2" id="KW-0472">Membrane</keyword>
<accession>R6TA84</accession>
<dbReference type="EMBL" id="CBFW010000027">
    <property type="protein sequence ID" value="CDC70323.1"/>
    <property type="molecule type" value="Genomic_DNA"/>
</dbReference>